<dbReference type="AlphaFoldDB" id="A0A1Q5ZTT7"/>
<evidence type="ECO:0000259" key="2">
    <source>
        <dbReference type="Pfam" id="PF13426"/>
    </source>
</evidence>
<keyword evidence="1" id="KW-1133">Transmembrane helix</keyword>
<keyword evidence="1" id="KW-0812">Transmembrane</keyword>
<dbReference type="OrthoDB" id="6231665at2"/>
<feature type="domain" description="PAS" evidence="2">
    <location>
        <begin position="254"/>
        <end position="349"/>
    </location>
</feature>
<proteinExistence type="predicted"/>
<sequence>MPVFHSFITKSWNNYKTLIDRLMLDDSVNGKKNLIYWQNKLFANAITYAVPVSLLALIPSVILEIKEGHNYVALFDFFALASVSFISLNRKMSLHLRKVVVALMIIVFAIVMMAFMGSFTMGCIYLFSLSIFISLQFSDGLAYGAVGINLFICASFALILYLKAFQLPMLFNNTTLNHWIIYSVNFLFMDLVVVALIRQLLNGLDRTMIKEAFLYKELHKEVAEKNNTNELLKESEVHYKTLFFQSPLPKWIFDVESLQFLQVNEAAINSYGYTEKEFLNMMISDLHPKDHVQELIEAIESPATSGTASSYITRHIRKDGHQIDAEVRRSDIYFKGKRARLVIATDITQQINHTKTIQIKNEKLIEIAHMQSHVVRVPLANIMGLSDLIMQIAKTDAEKELFDHLDYSVKQLDKVLKSIVTNAEDILPS</sequence>
<dbReference type="Gene3D" id="3.30.450.20">
    <property type="entry name" value="PAS domain"/>
    <property type="match status" value="1"/>
</dbReference>
<organism evidence="4 5">
    <name type="scientific">Mucilaginibacter polytrichastri</name>
    <dbReference type="NCBI Taxonomy" id="1302689"/>
    <lineage>
        <taxon>Bacteria</taxon>
        <taxon>Pseudomonadati</taxon>
        <taxon>Bacteroidota</taxon>
        <taxon>Sphingobacteriia</taxon>
        <taxon>Sphingobacteriales</taxon>
        <taxon>Sphingobacteriaceae</taxon>
        <taxon>Mucilaginibacter</taxon>
    </lineage>
</organism>
<evidence type="ECO:0000259" key="3">
    <source>
        <dbReference type="Pfam" id="PF20969"/>
    </source>
</evidence>
<evidence type="ECO:0000313" key="5">
    <source>
        <dbReference type="Proteomes" id="UP000186720"/>
    </source>
</evidence>
<dbReference type="InterPro" id="IPR000014">
    <property type="entry name" value="PAS"/>
</dbReference>
<dbReference type="Pfam" id="PF13426">
    <property type="entry name" value="PAS_9"/>
    <property type="match status" value="1"/>
</dbReference>
<dbReference type="InterPro" id="IPR035965">
    <property type="entry name" value="PAS-like_dom_sf"/>
</dbReference>
<dbReference type="RefSeq" id="WP_074488044.1">
    <property type="nucleotide sequence ID" value="NZ_FPAM01000001.1"/>
</dbReference>
<name>A0A1Q5ZTT7_9SPHI</name>
<dbReference type="CDD" id="cd00130">
    <property type="entry name" value="PAS"/>
    <property type="match status" value="1"/>
</dbReference>
<feature type="transmembrane region" description="Helical" evidence="1">
    <location>
        <begin position="68"/>
        <end position="88"/>
    </location>
</feature>
<dbReference type="Proteomes" id="UP000186720">
    <property type="component" value="Unassembled WGS sequence"/>
</dbReference>
<dbReference type="InterPro" id="IPR048437">
    <property type="entry name" value="MASE11"/>
</dbReference>
<protein>
    <submittedName>
        <fullName evidence="4">Uncharacterized protein</fullName>
    </submittedName>
</protein>
<comment type="caution">
    <text evidence="4">The sequence shown here is derived from an EMBL/GenBank/DDBJ whole genome shotgun (WGS) entry which is preliminary data.</text>
</comment>
<dbReference type="EMBL" id="MPPL01000001">
    <property type="protein sequence ID" value="OKS85189.1"/>
    <property type="molecule type" value="Genomic_DNA"/>
</dbReference>
<feature type="transmembrane region" description="Helical" evidence="1">
    <location>
        <begin position="41"/>
        <end position="62"/>
    </location>
</feature>
<dbReference type="Pfam" id="PF20969">
    <property type="entry name" value="MASE11"/>
    <property type="match status" value="1"/>
</dbReference>
<reference evidence="4 5" key="1">
    <citation type="submission" date="2016-11" db="EMBL/GenBank/DDBJ databases">
        <title>Whole Genome Sequencing of Mucilaginibacter polytrichastri RG4-7(T) isolated from the moss sample.</title>
        <authorList>
            <person name="Li Y."/>
        </authorList>
    </citation>
    <scope>NUCLEOTIDE SEQUENCE [LARGE SCALE GENOMIC DNA]</scope>
    <source>
        <strain evidence="4 5">RG4-7</strain>
    </source>
</reference>
<keyword evidence="5" id="KW-1185">Reference proteome</keyword>
<evidence type="ECO:0000256" key="1">
    <source>
        <dbReference type="SAM" id="Phobius"/>
    </source>
</evidence>
<feature type="domain" description="MASE11" evidence="3">
    <location>
        <begin position="36"/>
        <end position="204"/>
    </location>
</feature>
<keyword evidence="1" id="KW-0472">Membrane</keyword>
<accession>A0A1Q5ZTT7</accession>
<gene>
    <name evidence="4" type="ORF">RG47T_0633</name>
</gene>
<feature type="transmembrane region" description="Helical" evidence="1">
    <location>
        <begin position="100"/>
        <end position="128"/>
    </location>
</feature>
<dbReference type="NCBIfam" id="TIGR00229">
    <property type="entry name" value="sensory_box"/>
    <property type="match status" value="1"/>
</dbReference>
<dbReference type="STRING" id="1302689.RG47T_0633"/>
<feature type="transmembrane region" description="Helical" evidence="1">
    <location>
        <begin position="176"/>
        <end position="197"/>
    </location>
</feature>
<feature type="transmembrane region" description="Helical" evidence="1">
    <location>
        <begin position="140"/>
        <end position="164"/>
    </location>
</feature>
<dbReference type="SUPFAM" id="SSF55785">
    <property type="entry name" value="PYP-like sensor domain (PAS domain)"/>
    <property type="match status" value="1"/>
</dbReference>
<evidence type="ECO:0000313" key="4">
    <source>
        <dbReference type="EMBL" id="OKS85189.1"/>
    </source>
</evidence>